<dbReference type="Pfam" id="PF03184">
    <property type="entry name" value="DDE_1"/>
    <property type="match status" value="1"/>
</dbReference>
<dbReference type="GO" id="GO:0005634">
    <property type="term" value="C:nucleus"/>
    <property type="evidence" value="ECO:0007669"/>
    <property type="project" value="UniProtKB-SubCell"/>
</dbReference>
<keyword evidence="2" id="KW-0238">DNA-binding</keyword>
<dbReference type="GO" id="GO:0003677">
    <property type="term" value="F:DNA binding"/>
    <property type="evidence" value="ECO:0007669"/>
    <property type="project" value="UniProtKB-KW"/>
</dbReference>
<evidence type="ECO:0000259" key="4">
    <source>
        <dbReference type="PROSITE" id="PS51253"/>
    </source>
</evidence>
<evidence type="ECO:0000313" key="5">
    <source>
        <dbReference type="EMBL" id="JAR90857.1"/>
    </source>
</evidence>
<name>A0A147BJ93_IXORI</name>
<feature type="compositionally biased region" description="Acidic residues" evidence="3">
    <location>
        <begin position="355"/>
        <end position="365"/>
    </location>
</feature>
<evidence type="ECO:0000256" key="1">
    <source>
        <dbReference type="ARBA" id="ARBA00004123"/>
    </source>
</evidence>
<feature type="non-terminal residue" evidence="5">
    <location>
        <position position="1"/>
    </location>
</feature>
<dbReference type="InterPro" id="IPR009057">
    <property type="entry name" value="Homeodomain-like_sf"/>
</dbReference>
<feature type="region of interest" description="Disordered" evidence="3">
    <location>
        <begin position="351"/>
        <end position="373"/>
    </location>
</feature>
<dbReference type="Pfam" id="PF03221">
    <property type="entry name" value="HTH_Tnp_Tc5"/>
    <property type="match status" value="1"/>
</dbReference>
<dbReference type="PROSITE" id="PS51253">
    <property type="entry name" value="HTH_CENPB"/>
    <property type="match status" value="1"/>
</dbReference>
<dbReference type="SUPFAM" id="SSF46689">
    <property type="entry name" value="Homeodomain-like"/>
    <property type="match status" value="1"/>
</dbReference>
<dbReference type="PANTHER" id="PTHR19303">
    <property type="entry name" value="TRANSPOSON"/>
    <property type="match status" value="1"/>
</dbReference>
<dbReference type="InterPro" id="IPR006600">
    <property type="entry name" value="HTH_CenpB_DNA-bd_dom"/>
</dbReference>
<dbReference type="AlphaFoldDB" id="A0A147BJ93"/>
<comment type="subcellular location">
    <subcellularLocation>
        <location evidence="1">Nucleus</location>
    </subcellularLocation>
</comment>
<sequence length="426" mass="47633">PISGPILAAKAKQFAYMLHETDFEPGGGWIQRFKERHGIVYKAITGEAASLDVEAKRRWEEGTLPGILEKYADHVYNGDETGLFFQLLPSKTHAVKGDPCKGGKNSKVRVTVFLCANMDGSDKCPAFAIGKSKNPRCFRGAARIPVRYRHNGKAWMTRALFHEWLVEFNERMERQKRKVALVLDNCSAHHSMPDMSSVEVFFLPPNTTAGLQPMDAGVIANFKVLYRRRVLDRLLLNMDNAARGGREPDMKITLLMAVQFIFGAWCGVRASTVQNCFRQAGFVRRRHTSEVGEEEEVSVEACEAPDDEGVPELWSALNEDASGLDDFLHADDVVETSECLTDEAIVARVRAADSGESDDSDDAVEEPTQVLSSQEAQRMIHSLRDFVFAKDLPLSYVEHLDALEKDLRQLCVKQSKLTDYGFSANK</sequence>
<dbReference type="Gene3D" id="1.10.10.60">
    <property type="entry name" value="Homeodomain-like"/>
    <property type="match status" value="1"/>
</dbReference>
<dbReference type="InterPro" id="IPR050863">
    <property type="entry name" value="CenT-Element_Derived"/>
</dbReference>
<proteinExistence type="predicted"/>
<feature type="domain" description="HTH CENPB-type" evidence="4">
    <location>
        <begin position="1"/>
        <end position="43"/>
    </location>
</feature>
<evidence type="ECO:0000256" key="2">
    <source>
        <dbReference type="ARBA" id="ARBA00023125"/>
    </source>
</evidence>
<dbReference type="InterPro" id="IPR004875">
    <property type="entry name" value="DDE_SF_endonuclease_dom"/>
</dbReference>
<dbReference type="EMBL" id="GEGO01004547">
    <property type="protein sequence ID" value="JAR90857.1"/>
    <property type="molecule type" value="Transcribed_RNA"/>
</dbReference>
<accession>A0A147BJ93</accession>
<organism evidence="5">
    <name type="scientific">Ixodes ricinus</name>
    <name type="common">Common tick</name>
    <name type="synonym">Acarus ricinus</name>
    <dbReference type="NCBI Taxonomy" id="34613"/>
    <lineage>
        <taxon>Eukaryota</taxon>
        <taxon>Metazoa</taxon>
        <taxon>Ecdysozoa</taxon>
        <taxon>Arthropoda</taxon>
        <taxon>Chelicerata</taxon>
        <taxon>Arachnida</taxon>
        <taxon>Acari</taxon>
        <taxon>Parasitiformes</taxon>
        <taxon>Ixodida</taxon>
        <taxon>Ixodoidea</taxon>
        <taxon>Ixodidae</taxon>
        <taxon>Ixodinae</taxon>
        <taxon>Ixodes</taxon>
    </lineage>
</organism>
<evidence type="ECO:0000256" key="3">
    <source>
        <dbReference type="SAM" id="MobiDB-lite"/>
    </source>
</evidence>
<dbReference type="PANTHER" id="PTHR19303:SF73">
    <property type="entry name" value="PROTEIN PDC2"/>
    <property type="match status" value="1"/>
</dbReference>
<protein>
    <submittedName>
        <fullName evidence="5">Putative tick transposon</fullName>
    </submittedName>
</protein>
<reference evidence="5" key="1">
    <citation type="journal article" date="2018" name="PLoS Negl. Trop. Dis.">
        <title>Sialome diversity of ticks revealed by RNAseq of single tick salivary glands.</title>
        <authorList>
            <person name="Perner J."/>
            <person name="Kropackova S."/>
            <person name="Kopacek P."/>
            <person name="Ribeiro J.M."/>
        </authorList>
    </citation>
    <scope>NUCLEOTIDE SEQUENCE</scope>
    <source>
        <strain evidence="5">Siblings of single egg batch collected in Ceske Budejovice</strain>
        <tissue evidence="5">Salivary glands</tissue>
    </source>
</reference>